<keyword evidence="1" id="KW-0812">Transmembrane</keyword>
<organism evidence="2 3">
    <name type="scientific">Oceanibacterium hippocampi</name>
    <dbReference type="NCBI Taxonomy" id="745714"/>
    <lineage>
        <taxon>Bacteria</taxon>
        <taxon>Pseudomonadati</taxon>
        <taxon>Pseudomonadota</taxon>
        <taxon>Alphaproteobacteria</taxon>
        <taxon>Sneathiellales</taxon>
        <taxon>Sneathiellaceae</taxon>
        <taxon>Oceanibacterium</taxon>
    </lineage>
</organism>
<dbReference type="EMBL" id="FWFR01000001">
    <property type="protein sequence ID" value="SLN28457.1"/>
    <property type="molecule type" value="Genomic_DNA"/>
</dbReference>
<dbReference type="AlphaFoldDB" id="A0A1Y5RYB6"/>
<keyword evidence="1" id="KW-0472">Membrane</keyword>
<sequence length="62" mass="7182">MTGLRKFGAVVLLVVGLTVYALLVMRFAIDWLPEHWALQGLFYAVAGIVWIFPARRVMRWMM</sequence>
<protein>
    <recommendedName>
        <fullName evidence="4">DUF2842 domain-containing protein</fullName>
    </recommendedName>
</protein>
<dbReference type="Proteomes" id="UP000193200">
    <property type="component" value="Unassembled WGS sequence"/>
</dbReference>
<dbReference type="OrthoDB" id="7510023at2"/>
<dbReference type="InParanoid" id="A0A1Y5RYB6"/>
<reference evidence="2 3" key="1">
    <citation type="submission" date="2017-03" db="EMBL/GenBank/DDBJ databases">
        <authorList>
            <person name="Afonso C.L."/>
            <person name="Miller P.J."/>
            <person name="Scott M.A."/>
            <person name="Spackman E."/>
            <person name="Goraichik I."/>
            <person name="Dimitrov K.M."/>
            <person name="Suarez D.L."/>
            <person name="Swayne D.E."/>
        </authorList>
    </citation>
    <scope>NUCLEOTIDE SEQUENCE [LARGE SCALE GENOMIC DNA]</scope>
    <source>
        <strain evidence="2 3">CECT 7691</strain>
    </source>
</reference>
<gene>
    <name evidence="2" type="ORF">OCH7691_00955</name>
</gene>
<keyword evidence="3" id="KW-1185">Reference proteome</keyword>
<evidence type="ECO:0008006" key="4">
    <source>
        <dbReference type="Google" id="ProtNLM"/>
    </source>
</evidence>
<dbReference type="Pfam" id="PF11003">
    <property type="entry name" value="DUF2842"/>
    <property type="match status" value="1"/>
</dbReference>
<dbReference type="RefSeq" id="WP_085882232.1">
    <property type="nucleotide sequence ID" value="NZ_FWFR01000001.1"/>
</dbReference>
<accession>A0A1Y5RYB6</accession>
<proteinExistence type="predicted"/>
<feature type="transmembrane region" description="Helical" evidence="1">
    <location>
        <begin position="35"/>
        <end position="52"/>
    </location>
</feature>
<feature type="transmembrane region" description="Helical" evidence="1">
    <location>
        <begin position="7"/>
        <end position="29"/>
    </location>
</feature>
<dbReference type="InterPro" id="IPR021265">
    <property type="entry name" value="DUF2842"/>
</dbReference>
<evidence type="ECO:0000313" key="3">
    <source>
        <dbReference type="Proteomes" id="UP000193200"/>
    </source>
</evidence>
<keyword evidence="1" id="KW-1133">Transmembrane helix</keyword>
<evidence type="ECO:0000256" key="1">
    <source>
        <dbReference type="SAM" id="Phobius"/>
    </source>
</evidence>
<name>A0A1Y5RYB6_9PROT</name>
<evidence type="ECO:0000313" key="2">
    <source>
        <dbReference type="EMBL" id="SLN28457.1"/>
    </source>
</evidence>